<name>A0A5B9QS29_9BACT</name>
<evidence type="ECO:0000313" key="1">
    <source>
        <dbReference type="EMBL" id="QEG40762.1"/>
    </source>
</evidence>
<proteinExistence type="predicted"/>
<sequence length="88" mass="9536">MNMSDQHAATETGKFSEFSDNAKEKLSSAAHTAAESAGSAAREYGTHFVAEPAKDLYSLLRDYARDKPDIAAAWCFGLGVLVGWKLRP</sequence>
<dbReference type="EMBL" id="CP042914">
    <property type="protein sequence ID" value="QEG40762.1"/>
    <property type="molecule type" value="Genomic_DNA"/>
</dbReference>
<keyword evidence="2" id="KW-1185">Reference proteome</keyword>
<protein>
    <recommendedName>
        <fullName evidence="3">DUF883 domain-containing protein</fullName>
    </recommendedName>
</protein>
<evidence type="ECO:0008006" key="3">
    <source>
        <dbReference type="Google" id="ProtNLM"/>
    </source>
</evidence>
<reference evidence="1 2" key="1">
    <citation type="submission" date="2019-08" db="EMBL/GenBank/DDBJ databases">
        <title>Deep-cultivation of Planctomycetes and their phenomic and genomic characterization uncovers novel biology.</title>
        <authorList>
            <person name="Wiegand S."/>
            <person name="Jogler M."/>
            <person name="Boedeker C."/>
            <person name="Pinto D."/>
            <person name="Vollmers J."/>
            <person name="Rivas-Marin E."/>
            <person name="Kohn T."/>
            <person name="Peeters S.H."/>
            <person name="Heuer A."/>
            <person name="Rast P."/>
            <person name="Oberbeckmann S."/>
            <person name="Bunk B."/>
            <person name="Jeske O."/>
            <person name="Meyerdierks A."/>
            <person name="Storesund J.E."/>
            <person name="Kallscheuer N."/>
            <person name="Luecker S."/>
            <person name="Lage O.M."/>
            <person name="Pohl T."/>
            <person name="Merkel B.J."/>
            <person name="Hornburger P."/>
            <person name="Mueller R.-W."/>
            <person name="Bruemmer F."/>
            <person name="Labrenz M."/>
            <person name="Spormann A.M."/>
            <person name="Op den Camp H."/>
            <person name="Overmann J."/>
            <person name="Amann R."/>
            <person name="Jetten M.S.M."/>
            <person name="Mascher T."/>
            <person name="Medema M.H."/>
            <person name="Devos D.P."/>
            <person name="Kaster A.-K."/>
            <person name="Ovreas L."/>
            <person name="Rohde M."/>
            <person name="Galperin M.Y."/>
            <person name="Jogler C."/>
        </authorList>
    </citation>
    <scope>NUCLEOTIDE SEQUENCE [LARGE SCALE GENOMIC DNA]</scope>
    <source>
        <strain evidence="1 2">UC8</strain>
    </source>
</reference>
<accession>A0A5B9QS29</accession>
<dbReference type="Proteomes" id="UP000325286">
    <property type="component" value="Chromosome"/>
</dbReference>
<dbReference type="KEGG" id="rul:UC8_27790"/>
<gene>
    <name evidence="1" type="ORF">UC8_27790</name>
</gene>
<dbReference type="RefSeq" id="WP_068132238.1">
    <property type="nucleotide sequence ID" value="NZ_CP042914.1"/>
</dbReference>
<evidence type="ECO:0000313" key="2">
    <source>
        <dbReference type="Proteomes" id="UP000325286"/>
    </source>
</evidence>
<dbReference type="AlphaFoldDB" id="A0A5B9QS29"/>
<organism evidence="1 2">
    <name type="scientific">Roseimaritima ulvae</name>
    <dbReference type="NCBI Taxonomy" id="980254"/>
    <lineage>
        <taxon>Bacteria</taxon>
        <taxon>Pseudomonadati</taxon>
        <taxon>Planctomycetota</taxon>
        <taxon>Planctomycetia</taxon>
        <taxon>Pirellulales</taxon>
        <taxon>Pirellulaceae</taxon>
        <taxon>Roseimaritima</taxon>
    </lineage>
</organism>